<dbReference type="GO" id="GO:0009279">
    <property type="term" value="C:cell outer membrane"/>
    <property type="evidence" value="ECO:0007669"/>
    <property type="project" value="UniProtKB-SubCell"/>
</dbReference>
<comment type="subcellular location">
    <subcellularLocation>
        <location evidence="1">Cell outer membrane</location>
    </subcellularLocation>
</comment>
<accession>A0A420DX39</accession>
<dbReference type="Gene3D" id="2.60.40.1120">
    <property type="entry name" value="Carboxypeptidase-like, regulatory domain"/>
    <property type="match status" value="1"/>
</dbReference>
<keyword evidence="5" id="KW-0675">Receptor</keyword>
<dbReference type="InterPro" id="IPR041700">
    <property type="entry name" value="OMP_b-brl_3"/>
</dbReference>
<feature type="domain" description="Outer membrane protein beta-barrel" evidence="4">
    <location>
        <begin position="375"/>
        <end position="777"/>
    </location>
</feature>
<protein>
    <submittedName>
        <fullName evidence="5">Outer membrane receptor protein involved in Fe transport</fullName>
    </submittedName>
</protein>
<organism evidence="5 6">
    <name type="scientific">Ichthyenterobacterium magnum</name>
    <dbReference type="NCBI Taxonomy" id="1230530"/>
    <lineage>
        <taxon>Bacteria</taxon>
        <taxon>Pseudomonadati</taxon>
        <taxon>Bacteroidota</taxon>
        <taxon>Flavobacteriia</taxon>
        <taxon>Flavobacteriales</taxon>
        <taxon>Flavobacteriaceae</taxon>
        <taxon>Ichthyenterobacterium</taxon>
    </lineage>
</organism>
<dbReference type="Gene3D" id="2.40.170.20">
    <property type="entry name" value="TonB-dependent receptor, beta-barrel domain"/>
    <property type="match status" value="1"/>
</dbReference>
<keyword evidence="6" id="KW-1185">Reference proteome</keyword>
<dbReference type="SUPFAM" id="SSF49464">
    <property type="entry name" value="Carboxypeptidase regulatory domain-like"/>
    <property type="match status" value="1"/>
</dbReference>
<dbReference type="PANTHER" id="PTHR40980:SF4">
    <property type="entry name" value="TONB-DEPENDENT RECEPTOR-LIKE BETA-BARREL DOMAIN-CONTAINING PROTEIN"/>
    <property type="match status" value="1"/>
</dbReference>
<keyword evidence="2" id="KW-0472">Membrane</keyword>
<evidence type="ECO:0000256" key="1">
    <source>
        <dbReference type="ARBA" id="ARBA00004442"/>
    </source>
</evidence>
<dbReference type="PANTHER" id="PTHR40980">
    <property type="entry name" value="PLUG DOMAIN-CONTAINING PROTEIN"/>
    <property type="match status" value="1"/>
</dbReference>
<dbReference type="OrthoDB" id="8764943at2"/>
<dbReference type="SUPFAM" id="SSF56935">
    <property type="entry name" value="Porins"/>
    <property type="match status" value="1"/>
</dbReference>
<keyword evidence="3" id="KW-0998">Cell outer membrane</keyword>
<sequence length="804" mass="92092">MKHTSYILLLLLLPFLGFSQEFSISGQIYDGHNKPVSFVNVLVLTEQESAVVHGTSTDDNGYFNIESLNEGDYIVKFSFIGYKEVIKPVELHKDFVFETIILEEDIASLDEVSIIAKRPTLKKEADRLVFNIENTALTEGNMLQALKSTPGVLVINNSITVKNSSPTVYINNRKVNLSSDELTQLLEGASASSIKSIEVITNPSAKYDAESGVVLSIVMSKNIILGYRGNVFTNYTQGVFPIYNVGTSHFFKNKKLNLNLNYNYTKSKRNRDGDDVVNYLDGSNQVEQAWRSLTNRNTWTKTHNLNLNFDYFIDDNNTLSLSSNALYIPYFKYKISNNTTIRDNDLDFLSRFTTDNLSSDDKYNIGFDLDFVHQFKKGVLSFNSHFTTYDYKRFQGVTSDFYDVNDDYSSSSAFNTRANQDTKIFTSKVDYSFPINQTSNFETGLKFSNIKTKSDITQSDVDISTGNETIDALNSDAFNYDEDVFSGYANYSSNTDAFSLSLGLRIEQTNIEGLSLSTNQTSKQDYLEWFPNASVQHNISDAFNLYVNYKRSIARPSYIDLNPFRFFLNDNYVVVGNPNLKPTFLDHIVLGTTLFEKFTVEAYYQNYKGSISEIPRQNNDTNVIEYISVNFDKTVEFGFDFSTSFDISERWNVYFVTSFYNIEEETNFGNGFVTQDQWSNYSVFTNDFTLLKDKTLNVYLDLTWLGKNLQGLQTVEDRLYSNLTISKSILKKKGMLSLTVSDLFNMQDFEVDTRYANQFSSNNVDLDNRFIKLGFRYKFGNTKLQTNERTKELEERDRLEKVSN</sequence>
<name>A0A420DX39_9FLAO</name>
<evidence type="ECO:0000313" key="6">
    <source>
        <dbReference type="Proteomes" id="UP000284892"/>
    </source>
</evidence>
<dbReference type="AlphaFoldDB" id="A0A420DX39"/>
<dbReference type="Proteomes" id="UP000284892">
    <property type="component" value="Unassembled WGS sequence"/>
</dbReference>
<gene>
    <name evidence="5" type="ORF">BXY80_0867</name>
</gene>
<comment type="caution">
    <text evidence="5">The sequence shown here is derived from an EMBL/GenBank/DDBJ whole genome shotgun (WGS) entry which is preliminary data.</text>
</comment>
<reference evidence="5 6" key="1">
    <citation type="submission" date="2018-09" db="EMBL/GenBank/DDBJ databases">
        <title>Genomic Encyclopedia of Archaeal and Bacterial Type Strains, Phase II (KMG-II): from individual species to whole genera.</title>
        <authorList>
            <person name="Goeker M."/>
        </authorList>
    </citation>
    <scope>NUCLEOTIDE SEQUENCE [LARGE SCALE GENOMIC DNA]</scope>
    <source>
        <strain evidence="5 6">DSM 26283</strain>
    </source>
</reference>
<evidence type="ECO:0000256" key="2">
    <source>
        <dbReference type="ARBA" id="ARBA00023136"/>
    </source>
</evidence>
<dbReference type="InterPro" id="IPR036942">
    <property type="entry name" value="Beta-barrel_TonB_sf"/>
</dbReference>
<evidence type="ECO:0000259" key="4">
    <source>
        <dbReference type="Pfam" id="PF14905"/>
    </source>
</evidence>
<dbReference type="RefSeq" id="WP_120199963.1">
    <property type="nucleotide sequence ID" value="NZ_RAQJ01000001.1"/>
</dbReference>
<dbReference type="Pfam" id="PF13715">
    <property type="entry name" value="CarbopepD_reg_2"/>
    <property type="match status" value="1"/>
</dbReference>
<dbReference type="EMBL" id="RAQJ01000001">
    <property type="protein sequence ID" value="RKE98773.1"/>
    <property type="molecule type" value="Genomic_DNA"/>
</dbReference>
<dbReference type="InterPro" id="IPR008969">
    <property type="entry name" value="CarboxyPept-like_regulatory"/>
</dbReference>
<dbReference type="Pfam" id="PF14905">
    <property type="entry name" value="OMP_b-brl_3"/>
    <property type="match status" value="1"/>
</dbReference>
<evidence type="ECO:0000256" key="3">
    <source>
        <dbReference type="ARBA" id="ARBA00023237"/>
    </source>
</evidence>
<evidence type="ECO:0000313" key="5">
    <source>
        <dbReference type="EMBL" id="RKE98773.1"/>
    </source>
</evidence>
<proteinExistence type="predicted"/>